<keyword evidence="5" id="KW-1185">Reference proteome</keyword>
<evidence type="ECO:0000256" key="2">
    <source>
        <dbReference type="ARBA" id="ARBA00022801"/>
    </source>
</evidence>
<dbReference type="EMBL" id="JAOQKC010000002">
    <property type="protein sequence ID" value="MCU6695728.1"/>
    <property type="molecule type" value="Genomic_DNA"/>
</dbReference>
<keyword evidence="1" id="KW-0479">Metal-binding</keyword>
<dbReference type="PANTHER" id="PTHR43808:SF17">
    <property type="entry name" value="PEPTIDASE M20"/>
    <property type="match status" value="1"/>
</dbReference>
<accession>A0ABT2RTU0</accession>
<dbReference type="RefSeq" id="WP_158361809.1">
    <property type="nucleotide sequence ID" value="NZ_JAOQKC010000002.1"/>
</dbReference>
<dbReference type="SUPFAM" id="SSF55031">
    <property type="entry name" value="Bacterial exopeptidase dimerisation domain"/>
    <property type="match status" value="1"/>
</dbReference>
<evidence type="ECO:0000313" key="5">
    <source>
        <dbReference type="Proteomes" id="UP001652461"/>
    </source>
</evidence>
<comment type="caution">
    <text evidence="4">The sequence shown here is derived from an EMBL/GenBank/DDBJ whole genome shotgun (WGS) entry which is preliminary data.</text>
</comment>
<dbReference type="InterPro" id="IPR050072">
    <property type="entry name" value="Peptidase_M20A"/>
</dbReference>
<keyword evidence="2" id="KW-0378">Hydrolase</keyword>
<feature type="domain" description="Peptidase M20 dimerisation" evidence="3">
    <location>
        <begin position="182"/>
        <end position="277"/>
    </location>
</feature>
<evidence type="ECO:0000259" key="3">
    <source>
        <dbReference type="Pfam" id="PF07687"/>
    </source>
</evidence>
<gene>
    <name evidence="4" type="ORF">OCV63_02310</name>
</gene>
<evidence type="ECO:0000313" key="4">
    <source>
        <dbReference type="EMBL" id="MCU6695728.1"/>
    </source>
</evidence>
<reference evidence="4 5" key="1">
    <citation type="journal article" date="2021" name="ISME Commun">
        <title>Automated analysis of genomic sequences facilitates high-throughput and comprehensive description of bacteria.</title>
        <authorList>
            <person name="Hitch T.C.A."/>
        </authorList>
    </citation>
    <scope>NUCLEOTIDE SEQUENCE [LARGE SCALE GENOMIC DNA]</scope>
    <source>
        <strain evidence="4 5">Sanger_04</strain>
    </source>
</reference>
<protein>
    <submittedName>
        <fullName evidence="4">M20/M25/M40 family metallo-hydrolase</fullName>
    </submittedName>
</protein>
<dbReference type="Pfam" id="PF07687">
    <property type="entry name" value="M20_dimer"/>
    <property type="match status" value="1"/>
</dbReference>
<sequence>MNEKIKELAEQYAAEAASEQKELLKTLGVIPAPSHQEDMRAAFCRDWFQKQGAEDVHIDDAKNVICRLGDPDAEELVVFAAHTDIVFPDTTELPLKEEDGKLFAPGIGDDTSNLVNLMMGAKYLMNHELKPKCGILFVANACEEGLGNLDGTKALFATYGSKIKAFYSFDGYEPQCCSCAVGSYRYRITCKTRGGHSYINFGDPNALEILCDLTERLYKIEAPKDGDAFTTYNIGRMEGGTTVNSIAQEAYMLYEFRSTSQKCLEEMEKRLDAAVESVRGRGGEIEVELLGVRPGNGPVDADALKAFTEHTVDVIETWYQDPIDFAAYSTDSNVPLSLGIVANTVGTVRGALAHTREEWIELSSLENGLRIALALMLDYVEI</sequence>
<dbReference type="Gene3D" id="3.40.630.10">
    <property type="entry name" value="Zn peptidases"/>
    <property type="match status" value="1"/>
</dbReference>
<dbReference type="InterPro" id="IPR002933">
    <property type="entry name" value="Peptidase_M20"/>
</dbReference>
<dbReference type="PANTHER" id="PTHR43808">
    <property type="entry name" value="ACETYLORNITHINE DEACETYLASE"/>
    <property type="match status" value="1"/>
</dbReference>
<dbReference type="SUPFAM" id="SSF53187">
    <property type="entry name" value="Zn-dependent exopeptidases"/>
    <property type="match status" value="1"/>
</dbReference>
<organism evidence="4 5">
    <name type="scientific">Laedolimicola ammoniilytica</name>
    <dbReference type="NCBI Taxonomy" id="2981771"/>
    <lineage>
        <taxon>Bacteria</taxon>
        <taxon>Bacillati</taxon>
        <taxon>Bacillota</taxon>
        <taxon>Clostridia</taxon>
        <taxon>Lachnospirales</taxon>
        <taxon>Lachnospiraceae</taxon>
        <taxon>Laedolimicola</taxon>
    </lineage>
</organism>
<dbReference type="InterPro" id="IPR036264">
    <property type="entry name" value="Bact_exopeptidase_dim_dom"/>
</dbReference>
<dbReference type="Pfam" id="PF01546">
    <property type="entry name" value="Peptidase_M20"/>
    <property type="match status" value="1"/>
</dbReference>
<proteinExistence type="predicted"/>
<dbReference type="InterPro" id="IPR011650">
    <property type="entry name" value="Peptidase_M20_dimer"/>
</dbReference>
<name>A0ABT2RTU0_9FIRM</name>
<dbReference type="Proteomes" id="UP001652461">
    <property type="component" value="Unassembled WGS sequence"/>
</dbReference>
<evidence type="ECO:0000256" key="1">
    <source>
        <dbReference type="ARBA" id="ARBA00022723"/>
    </source>
</evidence>
<dbReference type="Gene3D" id="3.30.70.360">
    <property type="match status" value="1"/>
</dbReference>